<comment type="caution">
    <text evidence="1">The sequence shown here is derived from an EMBL/GenBank/DDBJ whole genome shotgun (WGS) entry which is preliminary data.</text>
</comment>
<dbReference type="AlphaFoldDB" id="A0A392U1C2"/>
<feature type="non-terminal residue" evidence="1">
    <location>
        <position position="47"/>
    </location>
</feature>
<keyword evidence="2" id="KW-1185">Reference proteome</keyword>
<evidence type="ECO:0000313" key="1">
    <source>
        <dbReference type="EMBL" id="MCI66196.1"/>
    </source>
</evidence>
<proteinExistence type="predicted"/>
<dbReference type="Proteomes" id="UP000265520">
    <property type="component" value="Unassembled WGS sequence"/>
</dbReference>
<evidence type="ECO:0000313" key="2">
    <source>
        <dbReference type="Proteomes" id="UP000265520"/>
    </source>
</evidence>
<reference evidence="1 2" key="1">
    <citation type="journal article" date="2018" name="Front. Plant Sci.">
        <title>Red Clover (Trifolium pratense) and Zigzag Clover (T. medium) - A Picture of Genomic Similarities and Differences.</title>
        <authorList>
            <person name="Dluhosova J."/>
            <person name="Istvanek J."/>
            <person name="Nedelnik J."/>
            <person name="Repkova J."/>
        </authorList>
    </citation>
    <scope>NUCLEOTIDE SEQUENCE [LARGE SCALE GENOMIC DNA]</scope>
    <source>
        <strain evidence="2">cv. 10/8</strain>
        <tissue evidence="1">Leaf</tissue>
    </source>
</reference>
<protein>
    <submittedName>
        <fullName evidence="1">Uncharacterized protein</fullName>
    </submittedName>
</protein>
<organism evidence="1 2">
    <name type="scientific">Trifolium medium</name>
    <dbReference type="NCBI Taxonomy" id="97028"/>
    <lineage>
        <taxon>Eukaryota</taxon>
        <taxon>Viridiplantae</taxon>
        <taxon>Streptophyta</taxon>
        <taxon>Embryophyta</taxon>
        <taxon>Tracheophyta</taxon>
        <taxon>Spermatophyta</taxon>
        <taxon>Magnoliopsida</taxon>
        <taxon>eudicotyledons</taxon>
        <taxon>Gunneridae</taxon>
        <taxon>Pentapetalae</taxon>
        <taxon>rosids</taxon>
        <taxon>fabids</taxon>
        <taxon>Fabales</taxon>
        <taxon>Fabaceae</taxon>
        <taxon>Papilionoideae</taxon>
        <taxon>50 kb inversion clade</taxon>
        <taxon>NPAAA clade</taxon>
        <taxon>Hologalegina</taxon>
        <taxon>IRL clade</taxon>
        <taxon>Trifolieae</taxon>
        <taxon>Trifolium</taxon>
    </lineage>
</organism>
<dbReference type="EMBL" id="LXQA010690662">
    <property type="protein sequence ID" value="MCI66196.1"/>
    <property type="molecule type" value="Genomic_DNA"/>
</dbReference>
<sequence length="47" mass="5192">MGGTVFKIPIVTQQIADHGRNIPILAGFVLLKSTQGFIRLEVQRVTQ</sequence>
<name>A0A392U1C2_9FABA</name>
<accession>A0A392U1C2</accession>